<accession>A0A1C2DDE9</accession>
<dbReference type="EMBL" id="MDEO01000036">
    <property type="protein sequence ID" value="OCX12733.1"/>
    <property type="molecule type" value="Genomic_DNA"/>
</dbReference>
<dbReference type="RefSeq" id="WP_024924134.1">
    <property type="nucleotide sequence ID" value="NZ_MDEO01000036.1"/>
</dbReference>
<dbReference type="InterPro" id="IPR031723">
    <property type="entry name" value="DMSP_lyase"/>
</dbReference>
<protein>
    <submittedName>
        <fullName evidence="1">Uncharacterized protein</fullName>
    </submittedName>
</protein>
<keyword evidence="2" id="KW-1185">Reference proteome</keyword>
<organism evidence="1 2">
    <name type="scientific">Mesorhizobium hungaricum</name>
    <dbReference type="NCBI Taxonomy" id="1566387"/>
    <lineage>
        <taxon>Bacteria</taxon>
        <taxon>Pseudomonadati</taxon>
        <taxon>Pseudomonadota</taxon>
        <taxon>Alphaproteobacteria</taxon>
        <taxon>Hyphomicrobiales</taxon>
        <taxon>Phyllobacteriaceae</taxon>
        <taxon>Mesorhizobium</taxon>
    </lineage>
</organism>
<proteinExistence type="predicted"/>
<dbReference type="InterPro" id="IPR014710">
    <property type="entry name" value="RmlC-like_jellyroll"/>
</dbReference>
<dbReference type="Pfam" id="PF16867">
    <property type="entry name" value="DMSP_lyase"/>
    <property type="match status" value="1"/>
</dbReference>
<dbReference type="SUPFAM" id="SSF51182">
    <property type="entry name" value="RmlC-like cupins"/>
    <property type="match status" value="1"/>
</dbReference>
<gene>
    <name evidence="1" type="ORF">QV13_24360</name>
</gene>
<reference evidence="1 2" key="1">
    <citation type="submission" date="2016-08" db="EMBL/GenBank/DDBJ databases">
        <title>Whole genome sequence of Mesorhizobium sp. strain UASWS1009 isolated from industrial sewage.</title>
        <authorList>
            <person name="Crovadore J."/>
            <person name="Calmin G."/>
            <person name="Chablais R."/>
            <person name="Cochard B."/>
            <person name="Lefort F."/>
        </authorList>
    </citation>
    <scope>NUCLEOTIDE SEQUENCE [LARGE SCALE GENOMIC DNA]</scope>
    <source>
        <strain evidence="1 2">UASWS1009</strain>
    </source>
</reference>
<comment type="caution">
    <text evidence="1">The sequence shown here is derived from an EMBL/GenBank/DDBJ whole genome shotgun (WGS) entry which is preliminary data.</text>
</comment>
<sequence length="200" mass="21775">MAASPQENLTTFLDNLKEAVGLKATCETPLSRAWRRVVDGLSHGPGETRDVRRPTLPPACAHLEACYDGLRDAELPMRGLGKAFQAIEPVLAWSNRAERRAADGLADRYADAMIVGRDGPVPSTHVEIGVSVMAPDTIYPDHRHPPEEVYIALSAGAWRQNDGPWNEPGIGGLIYNPAHIVHAMRSGDKAFLAIWCLPLP</sequence>
<dbReference type="AlphaFoldDB" id="A0A1C2DDE9"/>
<evidence type="ECO:0000313" key="2">
    <source>
        <dbReference type="Proteomes" id="UP000094412"/>
    </source>
</evidence>
<evidence type="ECO:0000313" key="1">
    <source>
        <dbReference type="EMBL" id="OCX12733.1"/>
    </source>
</evidence>
<name>A0A1C2DDE9_9HYPH</name>
<dbReference type="Proteomes" id="UP000094412">
    <property type="component" value="Unassembled WGS sequence"/>
</dbReference>
<dbReference type="InterPro" id="IPR011051">
    <property type="entry name" value="RmlC_Cupin_sf"/>
</dbReference>
<dbReference type="OrthoDB" id="9083851at2"/>
<dbReference type="GO" id="GO:0047869">
    <property type="term" value="F:dimethylpropiothetin dethiomethylase activity"/>
    <property type="evidence" value="ECO:0007669"/>
    <property type="project" value="InterPro"/>
</dbReference>
<dbReference type="Gene3D" id="2.60.120.10">
    <property type="entry name" value="Jelly Rolls"/>
    <property type="match status" value="1"/>
</dbReference>